<evidence type="ECO:0000259" key="9">
    <source>
        <dbReference type="PROSITE" id="PS50113"/>
    </source>
</evidence>
<dbReference type="Pfam" id="PF08448">
    <property type="entry name" value="PAS_4"/>
    <property type="match status" value="1"/>
</dbReference>
<dbReference type="InterPro" id="IPR031621">
    <property type="entry name" value="HisKA_7TM"/>
</dbReference>
<feature type="transmembrane region" description="Helical" evidence="7">
    <location>
        <begin position="181"/>
        <end position="199"/>
    </location>
</feature>
<dbReference type="GO" id="GO:0005524">
    <property type="term" value="F:ATP binding"/>
    <property type="evidence" value="ECO:0007669"/>
    <property type="project" value="UniProtKB-KW"/>
</dbReference>
<feature type="transmembrane region" description="Helical" evidence="7">
    <location>
        <begin position="6"/>
        <end position="26"/>
    </location>
</feature>
<dbReference type="PRINTS" id="PR00344">
    <property type="entry name" value="BCTRLSENSOR"/>
</dbReference>
<comment type="catalytic activity">
    <reaction evidence="1">
        <text>ATP + protein L-histidine = ADP + protein N-phospho-L-histidine.</text>
        <dbReference type="EC" id="2.7.13.3"/>
    </reaction>
</comment>
<comment type="caution">
    <text evidence="10">The sequence shown here is derived from an EMBL/GenBank/DDBJ whole genome shotgun (WGS) entry which is preliminary data.</text>
</comment>
<evidence type="ECO:0000256" key="3">
    <source>
        <dbReference type="ARBA" id="ARBA00022679"/>
    </source>
</evidence>
<organism evidence="10 11">
    <name type="scientific">Halovenus rubra</name>
    <dbReference type="NCBI Taxonomy" id="869890"/>
    <lineage>
        <taxon>Archaea</taxon>
        <taxon>Methanobacteriati</taxon>
        <taxon>Methanobacteriota</taxon>
        <taxon>Stenosarchaea group</taxon>
        <taxon>Halobacteria</taxon>
        <taxon>Halobacteriales</taxon>
        <taxon>Haloarculaceae</taxon>
        <taxon>Halovenus</taxon>
    </lineage>
</organism>
<keyword evidence="6" id="KW-0067">ATP-binding</keyword>
<dbReference type="InterPro" id="IPR000700">
    <property type="entry name" value="PAS-assoc_C"/>
</dbReference>
<dbReference type="Pfam" id="PF02518">
    <property type="entry name" value="HATPase_c"/>
    <property type="match status" value="1"/>
</dbReference>
<dbReference type="SUPFAM" id="SSF55785">
    <property type="entry name" value="PYP-like sensor domain (PAS domain)"/>
    <property type="match status" value="1"/>
</dbReference>
<evidence type="ECO:0000256" key="5">
    <source>
        <dbReference type="ARBA" id="ARBA00022777"/>
    </source>
</evidence>
<dbReference type="RefSeq" id="WP_267636776.1">
    <property type="nucleotide sequence ID" value="NZ_JAODIY010000006.1"/>
</dbReference>
<protein>
    <recommendedName>
        <fullName evidence="2">histidine kinase</fullName>
        <ecNumber evidence="2">2.7.13.3</ecNumber>
    </recommendedName>
</protein>
<evidence type="ECO:0000313" key="11">
    <source>
        <dbReference type="Proteomes" id="UP001596414"/>
    </source>
</evidence>
<keyword evidence="3" id="KW-0808">Transferase</keyword>
<dbReference type="SUPFAM" id="SSF55874">
    <property type="entry name" value="ATPase domain of HSP90 chaperone/DNA topoisomerase II/histidine kinase"/>
    <property type="match status" value="1"/>
</dbReference>
<dbReference type="AlphaFoldDB" id="A0ABD5XCY9"/>
<dbReference type="InterPro" id="IPR013656">
    <property type="entry name" value="PAS_4"/>
</dbReference>
<feature type="transmembrane region" description="Helical" evidence="7">
    <location>
        <begin position="94"/>
        <end position="114"/>
    </location>
</feature>
<dbReference type="PROSITE" id="PS50113">
    <property type="entry name" value="PAC"/>
    <property type="match status" value="1"/>
</dbReference>
<dbReference type="EC" id="2.7.13.3" evidence="2"/>
<dbReference type="InterPro" id="IPR005467">
    <property type="entry name" value="His_kinase_dom"/>
</dbReference>
<dbReference type="Proteomes" id="UP001596414">
    <property type="component" value="Unassembled WGS sequence"/>
</dbReference>
<dbReference type="EMBL" id="JBHSZQ010000052">
    <property type="protein sequence ID" value="MFC7127769.1"/>
    <property type="molecule type" value="Genomic_DNA"/>
</dbReference>
<sequence length="558" mass="61067">MVASFYLPLMLLAAVVGIGFATFAWVKRNNRGETALVVFLVSASLWALAEGLTVAVGQLDTMLFWRRVGHSLSVVVPVAWLVFALGYTGARQRIGRVFFGALLIEPAAFIWLVWTNDAHETVWSSTNIIPVGDGLNVLTMEFELAFWGHQVYSYLLLTVGMVLVLRLVMRANKDVRLQGTVLLTAITVAGTLNAINLFGPLSPNLNPAGVGYTFAGLIIAVVVLEPEFARVAPVMRDAGREALLSELDDAILILDDDEYVIDLNPAARELFDAEDALGHQLATVSQTLSQRLDGSAEQGTIKLDRDGKRRTFDLRVSTLSGAYETLSGRVVSLRDVTERRQRDQRLDVLNRLLRHNIRNELNVVRGKIELAKMASEDEPETLSDAIETLDGVVARSDKVGRLSRLLDAEETGSLDIATELREQYTSNTQNYPDGKIAVDLPEELSVSGGVWLVSAFDELVTNALDHNNSDDPFVEVSTDEASSDDSHVVITITDNGPGINEQEIDTIGKGRETPLNHSSGVGLWLVHWLVQRAGGTLSFVNTDSGCTVRVRLPREPSP</sequence>
<evidence type="ECO:0000256" key="1">
    <source>
        <dbReference type="ARBA" id="ARBA00000085"/>
    </source>
</evidence>
<dbReference type="InterPro" id="IPR000014">
    <property type="entry name" value="PAS"/>
</dbReference>
<dbReference type="InterPro" id="IPR004358">
    <property type="entry name" value="Sig_transdc_His_kin-like_C"/>
</dbReference>
<evidence type="ECO:0000313" key="10">
    <source>
        <dbReference type="EMBL" id="MFC7127769.1"/>
    </source>
</evidence>
<evidence type="ECO:0000256" key="4">
    <source>
        <dbReference type="ARBA" id="ARBA00022741"/>
    </source>
</evidence>
<dbReference type="Gene3D" id="3.30.450.20">
    <property type="entry name" value="PAS domain"/>
    <property type="match status" value="1"/>
</dbReference>
<proteinExistence type="predicted"/>
<dbReference type="PROSITE" id="PS50109">
    <property type="entry name" value="HIS_KIN"/>
    <property type="match status" value="1"/>
</dbReference>
<gene>
    <name evidence="10" type="ORF">ACFQJ7_17385</name>
</gene>
<evidence type="ECO:0000256" key="7">
    <source>
        <dbReference type="SAM" id="Phobius"/>
    </source>
</evidence>
<feature type="transmembrane region" description="Helical" evidence="7">
    <location>
        <begin position="68"/>
        <end position="87"/>
    </location>
</feature>
<dbReference type="InterPro" id="IPR050980">
    <property type="entry name" value="2C_sensor_his_kinase"/>
</dbReference>
<dbReference type="PANTHER" id="PTHR44936:SF10">
    <property type="entry name" value="SENSOR PROTEIN RSTB"/>
    <property type="match status" value="1"/>
</dbReference>
<feature type="domain" description="Histidine kinase" evidence="8">
    <location>
        <begin position="352"/>
        <end position="556"/>
    </location>
</feature>
<feature type="transmembrane region" description="Helical" evidence="7">
    <location>
        <begin position="35"/>
        <end position="56"/>
    </location>
</feature>
<dbReference type="SMART" id="SM00387">
    <property type="entry name" value="HATPase_c"/>
    <property type="match status" value="1"/>
</dbReference>
<keyword evidence="5 10" id="KW-0418">Kinase</keyword>
<reference evidence="10 11" key="1">
    <citation type="journal article" date="2014" name="Int. J. Syst. Evol. Microbiol.">
        <title>Complete genome sequence of Corynebacterium casei LMG S-19264T (=DSM 44701T), isolated from a smear-ripened cheese.</title>
        <authorList>
            <consortium name="US DOE Joint Genome Institute (JGI-PGF)"/>
            <person name="Walter F."/>
            <person name="Albersmeier A."/>
            <person name="Kalinowski J."/>
            <person name="Ruckert C."/>
        </authorList>
    </citation>
    <scope>NUCLEOTIDE SEQUENCE [LARGE SCALE GENOMIC DNA]</scope>
    <source>
        <strain evidence="10 11">CGMCC 4.7215</strain>
    </source>
</reference>
<evidence type="ECO:0000256" key="2">
    <source>
        <dbReference type="ARBA" id="ARBA00012438"/>
    </source>
</evidence>
<dbReference type="NCBIfam" id="TIGR00229">
    <property type="entry name" value="sensory_box"/>
    <property type="match status" value="1"/>
</dbReference>
<keyword evidence="7" id="KW-0812">Transmembrane</keyword>
<feature type="domain" description="PAC" evidence="9">
    <location>
        <begin position="294"/>
        <end position="348"/>
    </location>
</feature>
<dbReference type="InterPro" id="IPR036890">
    <property type="entry name" value="HATPase_C_sf"/>
</dbReference>
<name>A0ABD5XCY9_9EURY</name>
<dbReference type="GO" id="GO:0004673">
    <property type="term" value="F:protein histidine kinase activity"/>
    <property type="evidence" value="ECO:0007669"/>
    <property type="project" value="UniProtKB-EC"/>
</dbReference>
<keyword evidence="7" id="KW-1133">Transmembrane helix</keyword>
<feature type="transmembrane region" description="Helical" evidence="7">
    <location>
        <begin position="151"/>
        <end position="169"/>
    </location>
</feature>
<accession>A0ABD5XCY9</accession>
<dbReference type="InterPro" id="IPR035965">
    <property type="entry name" value="PAS-like_dom_sf"/>
</dbReference>
<keyword evidence="4" id="KW-0547">Nucleotide-binding</keyword>
<dbReference type="InterPro" id="IPR003594">
    <property type="entry name" value="HATPase_dom"/>
</dbReference>
<dbReference type="PANTHER" id="PTHR44936">
    <property type="entry name" value="SENSOR PROTEIN CREC"/>
    <property type="match status" value="1"/>
</dbReference>
<evidence type="ECO:0000259" key="8">
    <source>
        <dbReference type="PROSITE" id="PS50109"/>
    </source>
</evidence>
<evidence type="ECO:0000256" key="6">
    <source>
        <dbReference type="ARBA" id="ARBA00022840"/>
    </source>
</evidence>
<dbReference type="Pfam" id="PF16927">
    <property type="entry name" value="HisKA_7TM"/>
    <property type="match status" value="1"/>
</dbReference>
<keyword evidence="7" id="KW-0472">Membrane</keyword>
<dbReference type="Gene3D" id="3.30.565.10">
    <property type="entry name" value="Histidine kinase-like ATPase, C-terminal domain"/>
    <property type="match status" value="1"/>
</dbReference>